<sequence length="207" mass="22210">MTAVRVLLVDDHPIVRAGVRSLIDRRDDIAVVGEAASGEEAIALARHLQPDVVLCDLRLGDGLDGVQTTRQLRAEHPAPAVIILTTFDRDAEILGAIEAGAAGYLLKDVAPDEIVQAIRRAAGGGLVLSPELSERVVAVSRAPRVRLTERELDVLRLLDTGSSNREIAKTLFVTEATVKTHLVHIFEKLGADSRARAIAIARDTGIL</sequence>
<dbReference type="PANTHER" id="PTHR43214">
    <property type="entry name" value="TWO-COMPONENT RESPONSE REGULATOR"/>
    <property type="match status" value="1"/>
</dbReference>
<dbReference type="PRINTS" id="PR00038">
    <property type="entry name" value="HTHLUXR"/>
</dbReference>
<dbReference type="PROSITE" id="PS50110">
    <property type="entry name" value="RESPONSE_REGULATORY"/>
    <property type="match status" value="1"/>
</dbReference>
<protein>
    <submittedName>
        <fullName evidence="8">Response regulator protein VraR</fullName>
    </submittedName>
</protein>
<dbReference type="GO" id="GO:0003677">
    <property type="term" value="F:DNA binding"/>
    <property type="evidence" value="ECO:0007669"/>
    <property type="project" value="UniProtKB-KW"/>
</dbReference>
<dbReference type="Pfam" id="PF00196">
    <property type="entry name" value="GerE"/>
    <property type="match status" value="1"/>
</dbReference>
<dbReference type="Pfam" id="PF00072">
    <property type="entry name" value="Response_reg"/>
    <property type="match status" value="1"/>
</dbReference>
<evidence type="ECO:0000259" key="7">
    <source>
        <dbReference type="PROSITE" id="PS50110"/>
    </source>
</evidence>
<comment type="caution">
    <text evidence="8">The sequence shown here is derived from an EMBL/GenBank/DDBJ whole genome shotgun (WGS) entry which is preliminary data.</text>
</comment>
<feature type="domain" description="Response regulatory" evidence="7">
    <location>
        <begin position="5"/>
        <end position="122"/>
    </location>
</feature>
<evidence type="ECO:0000256" key="3">
    <source>
        <dbReference type="ARBA" id="ARBA00023125"/>
    </source>
</evidence>
<reference evidence="8 9" key="1">
    <citation type="submission" date="2015-02" db="EMBL/GenBank/DDBJ databases">
        <title>Draft genome sequences of ten Microbacterium spp. with emphasis on heavy metal contaminated environments.</title>
        <authorList>
            <person name="Corretto E."/>
        </authorList>
    </citation>
    <scope>NUCLEOTIDE SEQUENCE [LARGE SCALE GENOMIC DNA]</scope>
    <source>
        <strain evidence="8 9">SA35</strain>
    </source>
</reference>
<evidence type="ECO:0000256" key="2">
    <source>
        <dbReference type="ARBA" id="ARBA00023015"/>
    </source>
</evidence>
<dbReference type="CDD" id="cd06170">
    <property type="entry name" value="LuxR_C_like"/>
    <property type="match status" value="1"/>
</dbReference>
<dbReference type="SUPFAM" id="SSF52172">
    <property type="entry name" value="CheY-like"/>
    <property type="match status" value="1"/>
</dbReference>
<dbReference type="OrthoDB" id="9808843at2"/>
<evidence type="ECO:0000256" key="4">
    <source>
        <dbReference type="ARBA" id="ARBA00023163"/>
    </source>
</evidence>
<keyword evidence="1 5" id="KW-0597">Phosphoprotein</keyword>
<feature type="modified residue" description="4-aspartylphosphate" evidence="5">
    <location>
        <position position="56"/>
    </location>
</feature>
<dbReference type="SMART" id="SM00421">
    <property type="entry name" value="HTH_LUXR"/>
    <property type="match status" value="1"/>
</dbReference>
<keyword evidence="4" id="KW-0804">Transcription</keyword>
<keyword evidence="3" id="KW-0238">DNA-binding</keyword>
<keyword evidence="9" id="KW-1185">Reference proteome</keyword>
<dbReference type="Gene3D" id="3.40.50.2300">
    <property type="match status" value="1"/>
</dbReference>
<evidence type="ECO:0000313" key="9">
    <source>
        <dbReference type="Proteomes" id="UP000033900"/>
    </source>
</evidence>
<proteinExistence type="predicted"/>
<dbReference type="RefSeq" id="WP_045257297.1">
    <property type="nucleotide sequence ID" value="NZ_JYJB01000008.1"/>
</dbReference>
<evidence type="ECO:0000256" key="1">
    <source>
        <dbReference type="ARBA" id="ARBA00022553"/>
    </source>
</evidence>
<dbReference type="PROSITE" id="PS00622">
    <property type="entry name" value="HTH_LUXR_1"/>
    <property type="match status" value="1"/>
</dbReference>
<feature type="domain" description="HTH luxR-type" evidence="6">
    <location>
        <begin position="140"/>
        <end position="205"/>
    </location>
</feature>
<name>A0A0M2HU91_9MICO</name>
<gene>
    <name evidence="8" type="primary">vraR_4</name>
    <name evidence="8" type="ORF">RS84_01673</name>
</gene>
<dbReference type="PANTHER" id="PTHR43214:SF24">
    <property type="entry name" value="TRANSCRIPTIONAL REGULATORY PROTEIN NARL-RELATED"/>
    <property type="match status" value="1"/>
</dbReference>
<dbReference type="Proteomes" id="UP000033900">
    <property type="component" value="Unassembled WGS sequence"/>
</dbReference>
<dbReference type="AlphaFoldDB" id="A0A0M2HU91"/>
<accession>A0A0M2HU91</accession>
<dbReference type="STRING" id="273678.RS84_01673"/>
<dbReference type="PROSITE" id="PS50043">
    <property type="entry name" value="HTH_LUXR_2"/>
    <property type="match status" value="1"/>
</dbReference>
<dbReference type="EMBL" id="JYJB01000008">
    <property type="protein sequence ID" value="KJL48044.1"/>
    <property type="molecule type" value="Genomic_DNA"/>
</dbReference>
<keyword evidence="2" id="KW-0805">Transcription regulation</keyword>
<dbReference type="InterPro" id="IPR000792">
    <property type="entry name" value="Tscrpt_reg_LuxR_C"/>
</dbReference>
<dbReference type="InterPro" id="IPR039420">
    <property type="entry name" value="WalR-like"/>
</dbReference>
<dbReference type="SUPFAM" id="SSF46894">
    <property type="entry name" value="C-terminal effector domain of the bipartite response regulators"/>
    <property type="match status" value="1"/>
</dbReference>
<dbReference type="GO" id="GO:0000160">
    <property type="term" value="P:phosphorelay signal transduction system"/>
    <property type="evidence" value="ECO:0007669"/>
    <property type="project" value="InterPro"/>
</dbReference>
<dbReference type="InterPro" id="IPR001789">
    <property type="entry name" value="Sig_transdc_resp-reg_receiver"/>
</dbReference>
<dbReference type="CDD" id="cd17535">
    <property type="entry name" value="REC_NarL-like"/>
    <property type="match status" value="1"/>
</dbReference>
<evidence type="ECO:0000313" key="8">
    <source>
        <dbReference type="EMBL" id="KJL48044.1"/>
    </source>
</evidence>
<dbReference type="PATRIC" id="fig|273678.4.peg.1675"/>
<evidence type="ECO:0000259" key="6">
    <source>
        <dbReference type="PROSITE" id="PS50043"/>
    </source>
</evidence>
<dbReference type="SMART" id="SM00448">
    <property type="entry name" value="REC"/>
    <property type="match status" value="1"/>
</dbReference>
<dbReference type="InterPro" id="IPR058245">
    <property type="entry name" value="NreC/VraR/RcsB-like_REC"/>
</dbReference>
<dbReference type="InterPro" id="IPR016032">
    <property type="entry name" value="Sig_transdc_resp-reg_C-effctor"/>
</dbReference>
<evidence type="ECO:0000256" key="5">
    <source>
        <dbReference type="PROSITE-ProRule" id="PRU00169"/>
    </source>
</evidence>
<organism evidence="8 9">
    <name type="scientific">Microbacterium hydrocarbonoxydans</name>
    <dbReference type="NCBI Taxonomy" id="273678"/>
    <lineage>
        <taxon>Bacteria</taxon>
        <taxon>Bacillati</taxon>
        <taxon>Actinomycetota</taxon>
        <taxon>Actinomycetes</taxon>
        <taxon>Micrococcales</taxon>
        <taxon>Microbacteriaceae</taxon>
        <taxon>Microbacterium</taxon>
    </lineage>
</organism>
<dbReference type="GO" id="GO:0006355">
    <property type="term" value="P:regulation of DNA-templated transcription"/>
    <property type="evidence" value="ECO:0007669"/>
    <property type="project" value="InterPro"/>
</dbReference>
<dbReference type="InterPro" id="IPR011006">
    <property type="entry name" value="CheY-like_superfamily"/>
</dbReference>